<dbReference type="Proteomes" id="UP000593565">
    <property type="component" value="Unassembled WGS sequence"/>
</dbReference>
<evidence type="ECO:0000256" key="7">
    <source>
        <dbReference type="ARBA" id="ARBA00023224"/>
    </source>
</evidence>
<feature type="transmembrane region" description="Helical" evidence="9">
    <location>
        <begin position="70"/>
        <end position="92"/>
    </location>
</feature>
<dbReference type="Pfam" id="PF00001">
    <property type="entry name" value="7tm_1"/>
    <property type="match status" value="1"/>
</dbReference>
<dbReference type="GO" id="GO:0060326">
    <property type="term" value="P:cell chemotaxis"/>
    <property type="evidence" value="ECO:0007669"/>
    <property type="project" value="TreeGrafter"/>
</dbReference>
<evidence type="ECO:0000256" key="2">
    <source>
        <dbReference type="ARBA" id="ARBA00022692"/>
    </source>
</evidence>
<evidence type="ECO:0000259" key="10">
    <source>
        <dbReference type="PROSITE" id="PS50262"/>
    </source>
</evidence>
<gene>
    <name evidence="11" type="ORF">AMELA_G00071830</name>
</gene>
<proteinExistence type="inferred from homology"/>
<evidence type="ECO:0000256" key="9">
    <source>
        <dbReference type="SAM" id="Phobius"/>
    </source>
</evidence>
<feature type="transmembrane region" description="Helical" evidence="9">
    <location>
        <begin position="104"/>
        <end position="121"/>
    </location>
</feature>
<keyword evidence="2 8" id="KW-0812">Transmembrane</keyword>
<dbReference type="GO" id="GO:0016493">
    <property type="term" value="F:C-C chemokine receptor activity"/>
    <property type="evidence" value="ECO:0007669"/>
    <property type="project" value="TreeGrafter"/>
</dbReference>
<protein>
    <recommendedName>
        <fullName evidence="10">G-protein coupled receptors family 1 profile domain-containing protein</fullName>
    </recommendedName>
</protein>
<dbReference type="PANTHER" id="PTHR10489:SF735">
    <property type="entry name" value="C-C CHEMOKINE RECEPTOR TYPE 10"/>
    <property type="match status" value="1"/>
</dbReference>
<dbReference type="GO" id="GO:0019722">
    <property type="term" value="P:calcium-mediated signaling"/>
    <property type="evidence" value="ECO:0007669"/>
    <property type="project" value="TreeGrafter"/>
</dbReference>
<evidence type="ECO:0000313" key="11">
    <source>
        <dbReference type="EMBL" id="KAF4087551.1"/>
    </source>
</evidence>
<dbReference type="EMBL" id="JAAGNN010000006">
    <property type="protein sequence ID" value="KAF4087551.1"/>
    <property type="molecule type" value="Genomic_DNA"/>
</dbReference>
<comment type="subcellular location">
    <subcellularLocation>
        <location evidence="1">Membrane</location>
    </subcellularLocation>
</comment>
<comment type="similarity">
    <text evidence="8">Belongs to the G-protein coupled receptor 1 family.</text>
</comment>
<sequence>MMTIGLLIPVHKERVMDENRTSCTSSPDYLTTYVDNDNCTGNYSNYSDFGVEMCEPEKRQELIKAVQSTVFLIAFFPGLIGNSLVIATFAKYRRLRLRCMTDVFLFYLAISDLLLLLTLPLELSETFNGSWVFGNVMCKLNNGLCAINTYGGLLLLACISIDRYLLVVRARTAQALRQSMLCYSKLSAIAVAVTSIVLSLPELQFTSVNDMSA</sequence>
<dbReference type="InterPro" id="IPR017452">
    <property type="entry name" value="GPCR_Rhodpsn_7TM"/>
</dbReference>
<evidence type="ECO:0000256" key="5">
    <source>
        <dbReference type="ARBA" id="ARBA00023136"/>
    </source>
</evidence>
<feature type="transmembrane region" description="Helical" evidence="9">
    <location>
        <begin position="182"/>
        <end position="201"/>
    </location>
</feature>
<keyword evidence="4 8" id="KW-0297">G-protein coupled receptor</keyword>
<dbReference type="GO" id="GO:0009897">
    <property type="term" value="C:external side of plasma membrane"/>
    <property type="evidence" value="ECO:0007669"/>
    <property type="project" value="TreeGrafter"/>
</dbReference>
<dbReference type="PROSITE" id="PS50262">
    <property type="entry name" value="G_PROTEIN_RECEP_F1_2"/>
    <property type="match status" value="1"/>
</dbReference>
<accession>A0A7J6B006</accession>
<keyword evidence="7 8" id="KW-0807">Transducer</keyword>
<dbReference type="GO" id="GO:0006955">
    <property type="term" value="P:immune response"/>
    <property type="evidence" value="ECO:0007669"/>
    <property type="project" value="TreeGrafter"/>
</dbReference>
<dbReference type="PANTHER" id="PTHR10489">
    <property type="entry name" value="CELL ADHESION MOLECULE"/>
    <property type="match status" value="1"/>
</dbReference>
<dbReference type="GO" id="GO:0007204">
    <property type="term" value="P:positive regulation of cytosolic calcium ion concentration"/>
    <property type="evidence" value="ECO:0007669"/>
    <property type="project" value="TreeGrafter"/>
</dbReference>
<keyword evidence="3 9" id="KW-1133">Transmembrane helix</keyword>
<evidence type="ECO:0000256" key="3">
    <source>
        <dbReference type="ARBA" id="ARBA00022989"/>
    </source>
</evidence>
<organism evidence="11 12">
    <name type="scientific">Ameiurus melas</name>
    <name type="common">Black bullhead</name>
    <name type="synonym">Silurus melas</name>
    <dbReference type="NCBI Taxonomy" id="219545"/>
    <lineage>
        <taxon>Eukaryota</taxon>
        <taxon>Metazoa</taxon>
        <taxon>Chordata</taxon>
        <taxon>Craniata</taxon>
        <taxon>Vertebrata</taxon>
        <taxon>Euteleostomi</taxon>
        <taxon>Actinopterygii</taxon>
        <taxon>Neopterygii</taxon>
        <taxon>Teleostei</taxon>
        <taxon>Ostariophysi</taxon>
        <taxon>Siluriformes</taxon>
        <taxon>Ictaluridae</taxon>
        <taxon>Ameiurus</taxon>
    </lineage>
</organism>
<dbReference type="GO" id="GO:0019957">
    <property type="term" value="F:C-C chemokine binding"/>
    <property type="evidence" value="ECO:0007669"/>
    <property type="project" value="TreeGrafter"/>
</dbReference>
<dbReference type="Gene3D" id="1.20.1070.10">
    <property type="entry name" value="Rhodopsin 7-helix transmembrane proteins"/>
    <property type="match status" value="1"/>
</dbReference>
<reference evidence="11 12" key="1">
    <citation type="submission" date="2020-02" db="EMBL/GenBank/DDBJ databases">
        <title>A chromosome-scale genome assembly of the black bullhead catfish (Ameiurus melas).</title>
        <authorList>
            <person name="Wen M."/>
            <person name="Zham M."/>
            <person name="Cabau C."/>
            <person name="Klopp C."/>
            <person name="Donnadieu C."/>
            <person name="Roques C."/>
            <person name="Bouchez O."/>
            <person name="Lampietro C."/>
            <person name="Jouanno E."/>
            <person name="Herpin A."/>
            <person name="Louis A."/>
            <person name="Berthelot C."/>
            <person name="Parey E."/>
            <person name="Roest-Crollius H."/>
            <person name="Braasch I."/>
            <person name="Postlethwait J."/>
            <person name="Robinson-Rechavi M."/>
            <person name="Echchiki A."/>
            <person name="Begum T."/>
            <person name="Montfort J."/>
            <person name="Schartl M."/>
            <person name="Bobe J."/>
            <person name="Guiguen Y."/>
        </authorList>
    </citation>
    <scope>NUCLEOTIDE SEQUENCE [LARGE SCALE GENOMIC DNA]</scope>
    <source>
        <strain evidence="11">M_S1</strain>
        <tissue evidence="11">Blood</tissue>
    </source>
</reference>
<comment type="caution">
    <text evidence="11">The sequence shown here is derived from an EMBL/GenBank/DDBJ whole genome shotgun (WGS) entry which is preliminary data.</text>
</comment>
<dbReference type="PRINTS" id="PR00237">
    <property type="entry name" value="GPCRRHODOPSN"/>
</dbReference>
<dbReference type="InterPro" id="IPR000276">
    <property type="entry name" value="GPCR_Rhodpsn"/>
</dbReference>
<dbReference type="PROSITE" id="PS00237">
    <property type="entry name" value="G_PROTEIN_RECEP_F1_1"/>
    <property type="match status" value="1"/>
</dbReference>
<dbReference type="AlphaFoldDB" id="A0A7J6B006"/>
<keyword evidence="6 8" id="KW-0675">Receptor</keyword>
<evidence type="ECO:0000256" key="4">
    <source>
        <dbReference type="ARBA" id="ARBA00023040"/>
    </source>
</evidence>
<evidence type="ECO:0000256" key="1">
    <source>
        <dbReference type="ARBA" id="ARBA00004370"/>
    </source>
</evidence>
<keyword evidence="5 9" id="KW-0472">Membrane</keyword>
<feature type="domain" description="G-protein coupled receptors family 1 profile" evidence="10">
    <location>
        <begin position="81"/>
        <end position="213"/>
    </location>
</feature>
<evidence type="ECO:0000256" key="8">
    <source>
        <dbReference type="RuleBase" id="RU000688"/>
    </source>
</evidence>
<evidence type="ECO:0000313" key="12">
    <source>
        <dbReference type="Proteomes" id="UP000593565"/>
    </source>
</evidence>
<dbReference type="SUPFAM" id="SSF81321">
    <property type="entry name" value="Family A G protein-coupled receptor-like"/>
    <property type="match status" value="1"/>
</dbReference>
<name>A0A7J6B006_AMEME</name>
<dbReference type="InterPro" id="IPR050119">
    <property type="entry name" value="CCR1-9-like"/>
</dbReference>
<evidence type="ECO:0000256" key="6">
    <source>
        <dbReference type="ARBA" id="ARBA00023170"/>
    </source>
</evidence>
<keyword evidence="12" id="KW-1185">Reference proteome</keyword>
<feature type="transmembrane region" description="Helical" evidence="9">
    <location>
        <begin position="141"/>
        <end position="161"/>
    </location>
</feature>